<evidence type="ECO:0000259" key="4">
    <source>
        <dbReference type="Pfam" id="PF13407"/>
    </source>
</evidence>
<keyword evidence="6" id="KW-1185">Reference proteome</keyword>
<name>A0ABV8CTG6_9STRE</name>
<gene>
    <name evidence="5" type="ORF">ACFORF_01110</name>
</gene>
<comment type="similarity">
    <text evidence="2">Belongs to the bacterial solute-binding protein 2 family.</text>
</comment>
<sequence>MIGFKKLALGSVLLIILILGVVYSFNEHLVGLDDQRFKVGTTYMTMNNRFYQALHAEIEKKVNAEDGVLYTRDPALDIDKQIEQINSFIAKGVDVIILNPVDSRDQGLIEVVQKAKHQGIAIIVVDSELKDSSMVDSTIVSDNYQAGVLAAEDMMATKESARILLLEHSDTQSGTQRIQGFVDTISGHDSYQVVARRESLGQTEVAMPQVEELLSGGLNFDVIMALNDQAAIGALAALKKHQVTSPVLIYGVDGSPDMKQILASSSDVQGTVAQSPIAMGQKAVEIANKLHQGQIVDKHITIPVQLLTKSMADQIDKNGWQ</sequence>
<dbReference type="PANTHER" id="PTHR46847:SF1">
    <property type="entry name" value="D-ALLOSE-BINDING PERIPLASMIC PROTEIN-RELATED"/>
    <property type="match status" value="1"/>
</dbReference>
<accession>A0ABV8CTG6</accession>
<evidence type="ECO:0000256" key="2">
    <source>
        <dbReference type="ARBA" id="ARBA00007639"/>
    </source>
</evidence>
<dbReference type="CDD" id="cd19971">
    <property type="entry name" value="PBP1_ABC_sugar_binding-like"/>
    <property type="match status" value="1"/>
</dbReference>
<dbReference type="PANTHER" id="PTHR46847">
    <property type="entry name" value="D-ALLOSE-BINDING PERIPLASMIC PROTEIN-RELATED"/>
    <property type="match status" value="1"/>
</dbReference>
<dbReference type="RefSeq" id="WP_380424516.1">
    <property type="nucleotide sequence ID" value="NZ_JBHRZV010000004.1"/>
</dbReference>
<feature type="domain" description="Periplasmic binding protein" evidence="4">
    <location>
        <begin position="42"/>
        <end position="294"/>
    </location>
</feature>
<keyword evidence="3" id="KW-0732">Signal</keyword>
<evidence type="ECO:0000313" key="5">
    <source>
        <dbReference type="EMBL" id="MFC3927234.1"/>
    </source>
</evidence>
<protein>
    <submittedName>
        <fullName evidence="5">Sugar ABC transporter substrate-binding protein</fullName>
    </submittedName>
</protein>
<dbReference type="Gene3D" id="3.40.50.2300">
    <property type="match status" value="2"/>
</dbReference>
<dbReference type="InterPro" id="IPR025997">
    <property type="entry name" value="SBP_2_dom"/>
</dbReference>
<dbReference type="EMBL" id="JBHRZV010000004">
    <property type="protein sequence ID" value="MFC3927234.1"/>
    <property type="molecule type" value="Genomic_DNA"/>
</dbReference>
<evidence type="ECO:0000313" key="6">
    <source>
        <dbReference type="Proteomes" id="UP001595807"/>
    </source>
</evidence>
<dbReference type="InterPro" id="IPR028082">
    <property type="entry name" value="Peripla_BP_I"/>
</dbReference>
<evidence type="ECO:0000256" key="1">
    <source>
        <dbReference type="ARBA" id="ARBA00004196"/>
    </source>
</evidence>
<organism evidence="5 6">
    <name type="scientific">Streptococcus caprae</name>
    <dbReference type="NCBI Taxonomy" id="1640501"/>
    <lineage>
        <taxon>Bacteria</taxon>
        <taxon>Bacillati</taxon>
        <taxon>Bacillota</taxon>
        <taxon>Bacilli</taxon>
        <taxon>Lactobacillales</taxon>
        <taxon>Streptococcaceae</taxon>
        <taxon>Streptococcus</taxon>
    </lineage>
</organism>
<comment type="caution">
    <text evidence="5">The sequence shown here is derived from an EMBL/GenBank/DDBJ whole genome shotgun (WGS) entry which is preliminary data.</text>
</comment>
<evidence type="ECO:0000256" key="3">
    <source>
        <dbReference type="ARBA" id="ARBA00022729"/>
    </source>
</evidence>
<proteinExistence type="inferred from homology"/>
<reference evidence="6" key="1">
    <citation type="journal article" date="2019" name="Int. J. Syst. Evol. Microbiol.">
        <title>The Global Catalogue of Microorganisms (GCM) 10K type strain sequencing project: providing services to taxonomists for standard genome sequencing and annotation.</title>
        <authorList>
            <consortium name="The Broad Institute Genomics Platform"/>
            <consortium name="The Broad Institute Genome Sequencing Center for Infectious Disease"/>
            <person name="Wu L."/>
            <person name="Ma J."/>
        </authorList>
    </citation>
    <scope>NUCLEOTIDE SEQUENCE [LARGE SCALE GENOMIC DNA]</scope>
    <source>
        <strain evidence="6">CCUG 67170</strain>
    </source>
</reference>
<dbReference type="Proteomes" id="UP001595807">
    <property type="component" value="Unassembled WGS sequence"/>
</dbReference>
<dbReference type="SUPFAM" id="SSF53822">
    <property type="entry name" value="Periplasmic binding protein-like I"/>
    <property type="match status" value="1"/>
</dbReference>
<dbReference type="Pfam" id="PF13407">
    <property type="entry name" value="Peripla_BP_4"/>
    <property type="match status" value="1"/>
</dbReference>
<comment type="subcellular location">
    <subcellularLocation>
        <location evidence="1">Cell envelope</location>
    </subcellularLocation>
</comment>